<evidence type="ECO:0000259" key="2">
    <source>
        <dbReference type="Pfam" id="PF14321"/>
    </source>
</evidence>
<feature type="signal peptide" evidence="1">
    <location>
        <begin position="1"/>
        <end position="23"/>
    </location>
</feature>
<dbReference type="RefSeq" id="WP_142601587.1">
    <property type="nucleotide sequence ID" value="NZ_FXSZ01000002.1"/>
</dbReference>
<dbReference type="Pfam" id="PF14321">
    <property type="entry name" value="DUF4382"/>
    <property type="match status" value="1"/>
</dbReference>
<dbReference type="EMBL" id="FXSZ01000002">
    <property type="protein sequence ID" value="SMO45284.1"/>
    <property type="molecule type" value="Genomic_DNA"/>
</dbReference>
<feature type="chain" id="PRO_5021914780" description="DUF4382 domain-containing protein" evidence="1">
    <location>
        <begin position="24"/>
        <end position="266"/>
    </location>
</feature>
<reference evidence="3 4" key="1">
    <citation type="submission" date="2017-05" db="EMBL/GenBank/DDBJ databases">
        <authorList>
            <person name="Varghese N."/>
            <person name="Submissions S."/>
        </authorList>
    </citation>
    <scope>NUCLEOTIDE SEQUENCE [LARGE SCALE GENOMIC DNA]</scope>
    <source>
        <strain evidence="3 4">DSM 21342</strain>
    </source>
</reference>
<name>A0A521BDY3_9SPHI</name>
<organism evidence="3 4">
    <name type="scientific">Solitalea koreensis</name>
    <dbReference type="NCBI Taxonomy" id="543615"/>
    <lineage>
        <taxon>Bacteria</taxon>
        <taxon>Pseudomonadati</taxon>
        <taxon>Bacteroidota</taxon>
        <taxon>Sphingobacteriia</taxon>
        <taxon>Sphingobacteriales</taxon>
        <taxon>Sphingobacteriaceae</taxon>
        <taxon>Solitalea</taxon>
    </lineage>
</organism>
<evidence type="ECO:0000313" key="4">
    <source>
        <dbReference type="Proteomes" id="UP000315971"/>
    </source>
</evidence>
<sequence length="266" mass="28622">MKKNLLLSAFALAAGMVFFTACQKETSTGTTRLNVRMTDAPGNYEQINLSVKEIVVTVGDTTYRMESGKTFNILDFKAGSATPDILVASEEVPTGSIKEVRLLLNETGNSIKVDGQTYDLKIPSGYSSGWKVKLNEAIQLTDGIAYSLLLDFDAAKSIVHTGSGSDKYLLKPIVRGIVQATSGILTGVIKPITVQAKVYAINENKDTVGTVSDITTGKFSIGGLKAGLYKVSFDTQDTTYRDTILSNVNIKAGITTKLDTMALRKK</sequence>
<evidence type="ECO:0000313" key="3">
    <source>
        <dbReference type="EMBL" id="SMO45284.1"/>
    </source>
</evidence>
<dbReference type="Proteomes" id="UP000315971">
    <property type="component" value="Unassembled WGS sequence"/>
</dbReference>
<dbReference type="PROSITE" id="PS51257">
    <property type="entry name" value="PROKAR_LIPOPROTEIN"/>
    <property type="match status" value="1"/>
</dbReference>
<proteinExistence type="predicted"/>
<dbReference type="AlphaFoldDB" id="A0A521BDY3"/>
<feature type="domain" description="DUF4382" evidence="2">
    <location>
        <begin position="30"/>
        <end position="172"/>
    </location>
</feature>
<accession>A0A521BDY3</accession>
<keyword evidence="1" id="KW-0732">Signal</keyword>
<gene>
    <name evidence="3" type="ORF">SAMN06265350_102126</name>
</gene>
<dbReference type="OrthoDB" id="2111471at2"/>
<evidence type="ECO:0000256" key="1">
    <source>
        <dbReference type="SAM" id="SignalP"/>
    </source>
</evidence>
<protein>
    <recommendedName>
        <fullName evidence="2">DUF4382 domain-containing protein</fullName>
    </recommendedName>
</protein>
<keyword evidence="4" id="KW-1185">Reference proteome</keyword>
<dbReference type="InterPro" id="IPR025491">
    <property type="entry name" value="DUF4382"/>
</dbReference>